<accession>A0A699HRM7</accession>
<organism evidence="2">
    <name type="scientific">Tanacetum cinerariifolium</name>
    <name type="common">Dalmatian daisy</name>
    <name type="synonym">Chrysanthemum cinerariifolium</name>
    <dbReference type="NCBI Taxonomy" id="118510"/>
    <lineage>
        <taxon>Eukaryota</taxon>
        <taxon>Viridiplantae</taxon>
        <taxon>Streptophyta</taxon>
        <taxon>Embryophyta</taxon>
        <taxon>Tracheophyta</taxon>
        <taxon>Spermatophyta</taxon>
        <taxon>Magnoliopsida</taxon>
        <taxon>eudicotyledons</taxon>
        <taxon>Gunneridae</taxon>
        <taxon>Pentapetalae</taxon>
        <taxon>asterids</taxon>
        <taxon>campanulids</taxon>
        <taxon>Asterales</taxon>
        <taxon>Asteraceae</taxon>
        <taxon>Asteroideae</taxon>
        <taxon>Anthemideae</taxon>
        <taxon>Anthemidinae</taxon>
        <taxon>Tanacetum</taxon>
    </lineage>
</organism>
<feature type="region of interest" description="Disordered" evidence="1">
    <location>
        <begin position="52"/>
        <end position="97"/>
    </location>
</feature>
<dbReference type="AlphaFoldDB" id="A0A699HRM7"/>
<name>A0A699HRM7_TANCI</name>
<evidence type="ECO:0000256" key="1">
    <source>
        <dbReference type="SAM" id="MobiDB-lite"/>
    </source>
</evidence>
<comment type="caution">
    <text evidence="2">The sequence shown here is derived from an EMBL/GenBank/DDBJ whole genome shotgun (WGS) entry which is preliminary data.</text>
</comment>
<evidence type="ECO:0000313" key="2">
    <source>
        <dbReference type="EMBL" id="GEY72746.1"/>
    </source>
</evidence>
<gene>
    <name evidence="2" type="ORF">Tci_444720</name>
</gene>
<proteinExistence type="predicted"/>
<protein>
    <submittedName>
        <fullName evidence="2">Uncharacterized protein</fullName>
    </submittedName>
</protein>
<dbReference type="EMBL" id="BKCJ010203962">
    <property type="protein sequence ID" value="GEY72746.1"/>
    <property type="molecule type" value="Genomic_DNA"/>
</dbReference>
<reference evidence="2" key="1">
    <citation type="journal article" date="2019" name="Sci. Rep.">
        <title>Draft genome of Tanacetum cinerariifolium, the natural source of mosquito coil.</title>
        <authorList>
            <person name="Yamashiro T."/>
            <person name="Shiraishi A."/>
            <person name="Satake H."/>
            <person name="Nakayama K."/>
        </authorList>
    </citation>
    <scope>NUCLEOTIDE SEQUENCE</scope>
</reference>
<sequence>MSSASSAVTYTSVYIDSESGRVFWGADEELSDGGSPRVIMYGYDGLPMLPVAPPSPDYIPGLEEPQTPPAPQDEDEHEPIGKKSSAGGTLRHQIKLRDLPAGKLDRSTWEVEGRCGKGFGTVEVYGNGLGKKGQ</sequence>